<dbReference type="Proteomes" id="UP000007798">
    <property type="component" value="Unassembled WGS sequence"/>
</dbReference>
<reference evidence="2 3" key="1">
    <citation type="journal article" date="2007" name="Nature">
        <title>Evolution of genes and genomes on the Drosophila phylogeny.</title>
        <authorList>
            <consortium name="Drosophila 12 Genomes Consortium"/>
            <person name="Clark A.G."/>
            <person name="Eisen M.B."/>
            <person name="Smith D.R."/>
            <person name="Bergman C.M."/>
            <person name="Oliver B."/>
            <person name="Markow T.A."/>
            <person name="Kaufman T.C."/>
            <person name="Kellis M."/>
            <person name="Gelbart W."/>
            <person name="Iyer V.N."/>
            <person name="Pollard D.A."/>
            <person name="Sackton T.B."/>
            <person name="Larracuente A.M."/>
            <person name="Singh N.D."/>
            <person name="Abad J.P."/>
            <person name="Abt D.N."/>
            <person name="Adryan B."/>
            <person name="Aguade M."/>
            <person name="Akashi H."/>
            <person name="Anderson W.W."/>
            <person name="Aquadro C.F."/>
            <person name="Ardell D.H."/>
            <person name="Arguello R."/>
            <person name="Artieri C.G."/>
            <person name="Barbash D.A."/>
            <person name="Barker D."/>
            <person name="Barsanti P."/>
            <person name="Batterham P."/>
            <person name="Batzoglou S."/>
            <person name="Begun D."/>
            <person name="Bhutkar A."/>
            <person name="Blanco E."/>
            <person name="Bosak S.A."/>
            <person name="Bradley R.K."/>
            <person name="Brand A.D."/>
            <person name="Brent M.R."/>
            <person name="Brooks A.N."/>
            <person name="Brown R.H."/>
            <person name="Butlin R.K."/>
            <person name="Caggese C."/>
            <person name="Calvi B.R."/>
            <person name="Bernardo de Carvalho A."/>
            <person name="Caspi A."/>
            <person name="Castrezana S."/>
            <person name="Celniker S.E."/>
            <person name="Chang J.L."/>
            <person name="Chapple C."/>
            <person name="Chatterji S."/>
            <person name="Chinwalla A."/>
            <person name="Civetta A."/>
            <person name="Clifton S.W."/>
            <person name="Comeron J.M."/>
            <person name="Costello J.C."/>
            <person name="Coyne J.A."/>
            <person name="Daub J."/>
            <person name="David R.G."/>
            <person name="Delcher A.L."/>
            <person name="Delehaunty K."/>
            <person name="Do C.B."/>
            <person name="Ebling H."/>
            <person name="Edwards K."/>
            <person name="Eickbush T."/>
            <person name="Evans J.D."/>
            <person name="Filipski A."/>
            <person name="Findeiss S."/>
            <person name="Freyhult E."/>
            <person name="Fulton L."/>
            <person name="Fulton R."/>
            <person name="Garcia A.C."/>
            <person name="Gardiner A."/>
            <person name="Garfield D.A."/>
            <person name="Garvin B.E."/>
            <person name="Gibson G."/>
            <person name="Gilbert D."/>
            <person name="Gnerre S."/>
            <person name="Godfrey J."/>
            <person name="Good R."/>
            <person name="Gotea V."/>
            <person name="Gravely B."/>
            <person name="Greenberg A.J."/>
            <person name="Griffiths-Jones S."/>
            <person name="Gross S."/>
            <person name="Guigo R."/>
            <person name="Gustafson E.A."/>
            <person name="Haerty W."/>
            <person name="Hahn M.W."/>
            <person name="Halligan D.L."/>
            <person name="Halpern A.L."/>
            <person name="Halter G.M."/>
            <person name="Han M.V."/>
            <person name="Heger A."/>
            <person name="Hillier L."/>
            <person name="Hinrichs A.S."/>
            <person name="Holmes I."/>
            <person name="Hoskins R.A."/>
            <person name="Hubisz M.J."/>
            <person name="Hultmark D."/>
            <person name="Huntley M.A."/>
            <person name="Jaffe D.B."/>
            <person name="Jagadeeshan S."/>
            <person name="Jeck W.R."/>
            <person name="Johnson J."/>
            <person name="Jones C.D."/>
            <person name="Jordan W.C."/>
            <person name="Karpen G.H."/>
            <person name="Kataoka E."/>
            <person name="Keightley P.D."/>
            <person name="Kheradpour P."/>
            <person name="Kirkness E.F."/>
            <person name="Koerich L.B."/>
            <person name="Kristiansen K."/>
            <person name="Kudrna D."/>
            <person name="Kulathinal R.J."/>
            <person name="Kumar S."/>
            <person name="Kwok R."/>
            <person name="Lander E."/>
            <person name="Langley C.H."/>
            <person name="Lapoint R."/>
            <person name="Lazzaro B.P."/>
            <person name="Lee S.J."/>
            <person name="Levesque L."/>
            <person name="Li R."/>
            <person name="Lin C.F."/>
            <person name="Lin M.F."/>
            <person name="Lindblad-Toh K."/>
            <person name="Llopart A."/>
            <person name="Long M."/>
            <person name="Low L."/>
            <person name="Lozovsky E."/>
            <person name="Lu J."/>
            <person name="Luo M."/>
            <person name="Machado C.A."/>
            <person name="Makalowski W."/>
            <person name="Marzo M."/>
            <person name="Matsuda M."/>
            <person name="Matzkin L."/>
            <person name="McAllister B."/>
            <person name="McBride C.S."/>
            <person name="McKernan B."/>
            <person name="McKernan K."/>
            <person name="Mendez-Lago M."/>
            <person name="Minx P."/>
            <person name="Mollenhauer M.U."/>
            <person name="Montooth K."/>
            <person name="Mount S.M."/>
            <person name="Mu X."/>
            <person name="Myers E."/>
            <person name="Negre B."/>
            <person name="Newfeld S."/>
            <person name="Nielsen R."/>
            <person name="Noor M.A."/>
            <person name="O'Grady P."/>
            <person name="Pachter L."/>
            <person name="Papaceit M."/>
            <person name="Parisi M.J."/>
            <person name="Parisi M."/>
            <person name="Parts L."/>
            <person name="Pedersen J.S."/>
            <person name="Pesole G."/>
            <person name="Phillippy A.M."/>
            <person name="Ponting C.P."/>
            <person name="Pop M."/>
            <person name="Porcelli D."/>
            <person name="Powell J.R."/>
            <person name="Prohaska S."/>
            <person name="Pruitt K."/>
            <person name="Puig M."/>
            <person name="Quesneville H."/>
            <person name="Ram K.R."/>
            <person name="Rand D."/>
            <person name="Rasmussen M.D."/>
            <person name="Reed L.K."/>
            <person name="Reenan R."/>
            <person name="Reily A."/>
            <person name="Remington K.A."/>
            <person name="Rieger T.T."/>
            <person name="Ritchie M.G."/>
            <person name="Robin C."/>
            <person name="Rogers Y.H."/>
            <person name="Rohde C."/>
            <person name="Rozas J."/>
            <person name="Rubenfield M.J."/>
            <person name="Ruiz A."/>
            <person name="Russo S."/>
            <person name="Salzberg S.L."/>
            <person name="Sanchez-Gracia A."/>
            <person name="Saranga D.J."/>
            <person name="Sato H."/>
            <person name="Schaeffer S.W."/>
            <person name="Schatz M.C."/>
            <person name="Schlenke T."/>
            <person name="Schwartz R."/>
            <person name="Segarra C."/>
            <person name="Singh R.S."/>
            <person name="Sirot L."/>
            <person name="Sirota M."/>
            <person name="Sisneros N.B."/>
            <person name="Smith C.D."/>
            <person name="Smith T.F."/>
            <person name="Spieth J."/>
            <person name="Stage D.E."/>
            <person name="Stark A."/>
            <person name="Stephan W."/>
            <person name="Strausberg R.L."/>
            <person name="Strempel S."/>
            <person name="Sturgill D."/>
            <person name="Sutton G."/>
            <person name="Sutton G.G."/>
            <person name="Tao W."/>
            <person name="Teichmann S."/>
            <person name="Tobari Y.N."/>
            <person name="Tomimura Y."/>
            <person name="Tsolas J.M."/>
            <person name="Valente V.L."/>
            <person name="Venter E."/>
            <person name="Venter J.C."/>
            <person name="Vicario S."/>
            <person name="Vieira F.G."/>
            <person name="Vilella A.J."/>
            <person name="Villasante A."/>
            <person name="Walenz B."/>
            <person name="Wang J."/>
            <person name="Wasserman M."/>
            <person name="Watts T."/>
            <person name="Wilson D."/>
            <person name="Wilson R.K."/>
            <person name="Wing R.A."/>
            <person name="Wolfner M.F."/>
            <person name="Wong A."/>
            <person name="Wong G.K."/>
            <person name="Wu C.I."/>
            <person name="Wu G."/>
            <person name="Yamamoto D."/>
            <person name="Yang H.P."/>
            <person name="Yang S.P."/>
            <person name="Yorke J.A."/>
            <person name="Yoshida K."/>
            <person name="Zdobnov E."/>
            <person name="Zhang P."/>
            <person name="Zhang Y."/>
            <person name="Zimin A.V."/>
            <person name="Baldwin J."/>
            <person name="Abdouelleil A."/>
            <person name="Abdulkadir J."/>
            <person name="Abebe A."/>
            <person name="Abera B."/>
            <person name="Abreu J."/>
            <person name="Acer S.C."/>
            <person name="Aftuck L."/>
            <person name="Alexander A."/>
            <person name="An P."/>
            <person name="Anderson E."/>
            <person name="Anderson S."/>
            <person name="Arachi H."/>
            <person name="Azer M."/>
            <person name="Bachantsang P."/>
            <person name="Barry A."/>
            <person name="Bayul T."/>
            <person name="Berlin A."/>
            <person name="Bessette D."/>
            <person name="Bloom T."/>
            <person name="Blye J."/>
            <person name="Boguslavskiy L."/>
            <person name="Bonnet C."/>
            <person name="Boukhgalter B."/>
            <person name="Bourzgui I."/>
            <person name="Brown A."/>
            <person name="Cahill P."/>
            <person name="Channer S."/>
            <person name="Cheshatsang Y."/>
            <person name="Chuda L."/>
            <person name="Citroen M."/>
            <person name="Collymore A."/>
            <person name="Cooke P."/>
            <person name="Costello M."/>
            <person name="D'Aco K."/>
            <person name="Daza R."/>
            <person name="De Haan G."/>
            <person name="DeGray S."/>
            <person name="DeMaso C."/>
            <person name="Dhargay N."/>
            <person name="Dooley K."/>
            <person name="Dooley E."/>
            <person name="Doricent M."/>
            <person name="Dorje P."/>
            <person name="Dorjee K."/>
            <person name="Dupes A."/>
            <person name="Elong R."/>
            <person name="Falk J."/>
            <person name="Farina A."/>
            <person name="Faro S."/>
            <person name="Ferguson D."/>
            <person name="Fisher S."/>
            <person name="Foley C.D."/>
            <person name="Franke A."/>
            <person name="Friedrich D."/>
            <person name="Gadbois L."/>
            <person name="Gearin G."/>
            <person name="Gearin C.R."/>
            <person name="Giannoukos G."/>
            <person name="Goode T."/>
            <person name="Graham J."/>
            <person name="Grandbois E."/>
            <person name="Grewal S."/>
            <person name="Gyaltsen K."/>
            <person name="Hafez N."/>
            <person name="Hagos B."/>
            <person name="Hall J."/>
            <person name="Henson C."/>
            <person name="Hollinger A."/>
            <person name="Honan T."/>
            <person name="Huard M.D."/>
            <person name="Hughes L."/>
            <person name="Hurhula B."/>
            <person name="Husby M.E."/>
            <person name="Kamat A."/>
            <person name="Kanga B."/>
            <person name="Kashin S."/>
            <person name="Khazanovich D."/>
            <person name="Kisner P."/>
            <person name="Lance K."/>
            <person name="Lara M."/>
            <person name="Lee W."/>
            <person name="Lennon N."/>
            <person name="Letendre F."/>
            <person name="LeVine R."/>
            <person name="Lipovsky A."/>
            <person name="Liu X."/>
            <person name="Liu J."/>
            <person name="Liu S."/>
            <person name="Lokyitsang T."/>
            <person name="Lokyitsang Y."/>
            <person name="Lubonja R."/>
            <person name="Lui A."/>
            <person name="MacDonald P."/>
            <person name="Magnisalis V."/>
            <person name="Maru K."/>
            <person name="Matthews C."/>
            <person name="McCusker W."/>
            <person name="McDonough S."/>
            <person name="Mehta T."/>
            <person name="Meldrim J."/>
            <person name="Meneus L."/>
            <person name="Mihai O."/>
            <person name="Mihalev A."/>
            <person name="Mihova T."/>
            <person name="Mittelman R."/>
            <person name="Mlenga V."/>
            <person name="Montmayeur A."/>
            <person name="Mulrain L."/>
            <person name="Navidi A."/>
            <person name="Naylor J."/>
            <person name="Negash T."/>
            <person name="Nguyen T."/>
            <person name="Nguyen N."/>
            <person name="Nicol R."/>
            <person name="Norbu C."/>
            <person name="Norbu N."/>
            <person name="Novod N."/>
            <person name="O'Neill B."/>
            <person name="Osman S."/>
            <person name="Markiewicz E."/>
            <person name="Oyono O.L."/>
            <person name="Patti C."/>
            <person name="Phunkhang P."/>
            <person name="Pierre F."/>
            <person name="Priest M."/>
            <person name="Raghuraman S."/>
            <person name="Rege F."/>
            <person name="Reyes R."/>
            <person name="Rise C."/>
            <person name="Rogov P."/>
            <person name="Ross K."/>
            <person name="Ryan E."/>
            <person name="Settipalli S."/>
            <person name="Shea T."/>
            <person name="Sherpa N."/>
            <person name="Shi L."/>
            <person name="Shih D."/>
            <person name="Sparrow T."/>
            <person name="Spaulding J."/>
            <person name="Stalker J."/>
            <person name="Stange-Thomann N."/>
            <person name="Stavropoulos S."/>
            <person name="Stone C."/>
            <person name="Strader C."/>
            <person name="Tesfaye S."/>
            <person name="Thomson T."/>
            <person name="Thoulutsang Y."/>
            <person name="Thoulutsang D."/>
            <person name="Topham K."/>
            <person name="Topping I."/>
            <person name="Tsamla T."/>
            <person name="Vassiliev H."/>
            <person name="Vo A."/>
            <person name="Wangchuk T."/>
            <person name="Wangdi T."/>
            <person name="Weiand M."/>
            <person name="Wilkinson J."/>
            <person name="Wilson A."/>
            <person name="Yadav S."/>
            <person name="Young G."/>
            <person name="Yu Q."/>
            <person name="Zembek L."/>
            <person name="Zhong D."/>
            <person name="Zimmer A."/>
            <person name="Zwirko Z."/>
            <person name="Jaffe D.B."/>
            <person name="Alvarez P."/>
            <person name="Brockman W."/>
            <person name="Butler J."/>
            <person name="Chin C."/>
            <person name="Gnerre S."/>
            <person name="Grabherr M."/>
            <person name="Kleber M."/>
            <person name="Mauceli E."/>
            <person name="MacCallum I."/>
        </authorList>
    </citation>
    <scope>NUCLEOTIDE SEQUENCE [LARGE SCALE GENOMIC DNA]</scope>
    <source>
        <strain evidence="3">Tucson 14030-0811.24</strain>
    </source>
</reference>
<proteinExistence type="predicted"/>
<feature type="compositionally biased region" description="Polar residues" evidence="1">
    <location>
        <begin position="645"/>
        <end position="659"/>
    </location>
</feature>
<protein>
    <submittedName>
        <fullName evidence="2">Uncharacterized protein</fullName>
    </submittedName>
</protein>
<dbReference type="OrthoDB" id="7871858at2759"/>
<dbReference type="InParanoid" id="A0A0Q9WXE0"/>
<feature type="compositionally biased region" description="Basic and acidic residues" evidence="1">
    <location>
        <begin position="622"/>
        <end position="644"/>
    </location>
</feature>
<feature type="region of interest" description="Disordered" evidence="1">
    <location>
        <begin position="292"/>
        <end position="670"/>
    </location>
</feature>
<accession>A0A0Q9WXE0</accession>
<dbReference type="EMBL" id="CH963852">
    <property type="protein sequence ID" value="KRF98254.1"/>
    <property type="molecule type" value="Genomic_DNA"/>
</dbReference>
<name>A0A0Q9WXE0_DROWI</name>
<feature type="compositionally biased region" description="Basic and acidic residues" evidence="1">
    <location>
        <begin position="314"/>
        <end position="325"/>
    </location>
</feature>
<organism evidence="2 3">
    <name type="scientific">Drosophila willistoni</name>
    <name type="common">Fruit fly</name>
    <dbReference type="NCBI Taxonomy" id="7260"/>
    <lineage>
        <taxon>Eukaryota</taxon>
        <taxon>Metazoa</taxon>
        <taxon>Ecdysozoa</taxon>
        <taxon>Arthropoda</taxon>
        <taxon>Hexapoda</taxon>
        <taxon>Insecta</taxon>
        <taxon>Pterygota</taxon>
        <taxon>Neoptera</taxon>
        <taxon>Endopterygota</taxon>
        <taxon>Diptera</taxon>
        <taxon>Brachycera</taxon>
        <taxon>Muscomorpha</taxon>
        <taxon>Ephydroidea</taxon>
        <taxon>Drosophilidae</taxon>
        <taxon>Drosophila</taxon>
        <taxon>Sophophora</taxon>
    </lineage>
</organism>
<evidence type="ECO:0000256" key="1">
    <source>
        <dbReference type="SAM" id="MobiDB-lite"/>
    </source>
</evidence>
<dbReference type="AlphaFoldDB" id="A0A0Q9WXE0"/>
<feature type="compositionally biased region" description="Basic and acidic residues" evidence="1">
    <location>
        <begin position="476"/>
        <end position="581"/>
    </location>
</feature>
<evidence type="ECO:0000313" key="2">
    <source>
        <dbReference type="EMBL" id="KRF98254.1"/>
    </source>
</evidence>
<evidence type="ECO:0000313" key="3">
    <source>
        <dbReference type="Proteomes" id="UP000007798"/>
    </source>
</evidence>
<feature type="compositionally biased region" description="Basic and acidic residues" evidence="1">
    <location>
        <begin position="334"/>
        <end position="466"/>
    </location>
</feature>
<keyword evidence="3" id="KW-1185">Reference proteome</keyword>
<dbReference type="STRING" id="7260.A0A0Q9WXE0"/>
<gene>
    <name evidence="2" type="primary">Dwil\GK27669</name>
    <name evidence="2" type="ORF">Dwil_GK27669</name>
</gene>
<sequence length="855" mass="98260">MSTNASRQSSTFNMYRILRRNNCKTSNYYEGETYPTIRPPLSVCDPSLITKWLSDPQNLEGCPRLFNMRRDNVLEVWNQSPDKHTLSFYGVSSYSHNREADLFNKVLIKSLNQANGKKVQSRKKNPNDVLVPKGLLKCGDNPKHYILNRQALKAEILRMPTVRRKLDPLATLNSIDCYKLACTKFQFTSKVPIKKRKRSLRKKYRYCDQSEKCDISGNKCTEYEWSQYKENPCPYDEAFKQLQQQQLQEEEEVQEEPKDYEELYSRLICCFNENPEGNEIVSLYEKCCKPHPSSDDDGIGAEPVKSGQKLTSNKRPDSKPSRISENKTSVGDQFTDKSREPANKLDYKSSDRKVDRPSSKTDKMLQKPGQKKDDNADNRNVEKPSDIPSDKTEQKSGEKPGQKADEKPGQKAGEKTGQKAGEKPGQKAGEKPGQKIEEKTIEGQKAGEKPGQKIEEKTSETTEKTDKKHVKKTEKIKHISEESVKHEPQRKLEEKKADDKTSGKPKEKEAKDDIPGKPEDHIKKPTKTEEIGAKKDQNAGAKADKKISISGKDKESSQGEHKNKRDSMTEFVRRVLPKEADEPMTENQSSIPTDAFDVELPSEQNPAEKVDSKSSSRKKEKKNLEKLKNEPARTQDDEMQKTEGETNLVNSGRTTSSRFETPKIGTPSKYQKDIDSLELKTSSLLTIQKPNRRLKRRLRKPKKKPTLLVPTVEPAAVVQKVCPCDICIFMKRRCREPDTPLIREMKRRDKERQVREYMRKRCHREYMKRRQVATLGAPPHKCDPILCDDFVYNNTQLSKYCESLEAMQKLQAVLKRIQKWTGNPLHSHLNDLRIRIVLRICDCMENDYKETVETV</sequence>